<name>A0A9K3D152_9EUKA</name>
<evidence type="ECO:0000313" key="1">
    <source>
        <dbReference type="EMBL" id="GIQ85369.1"/>
    </source>
</evidence>
<keyword evidence="2" id="KW-1185">Reference proteome</keyword>
<organism evidence="1 2">
    <name type="scientific">Kipferlia bialata</name>
    <dbReference type="NCBI Taxonomy" id="797122"/>
    <lineage>
        <taxon>Eukaryota</taxon>
        <taxon>Metamonada</taxon>
        <taxon>Carpediemonas-like organisms</taxon>
        <taxon>Kipferlia</taxon>
    </lineage>
</organism>
<evidence type="ECO:0000313" key="2">
    <source>
        <dbReference type="Proteomes" id="UP000265618"/>
    </source>
</evidence>
<protein>
    <submittedName>
        <fullName evidence="1">Uncharacterized protein</fullName>
    </submittedName>
</protein>
<dbReference type="EMBL" id="BDIP01001906">
    <property type="protein sequence ID" value="GIQ85369.1"/>
    <property type="molecule type" value="Genomic_DNA"/>
</dbReference>
<proteinExistence type="predicted"/>
<accession>A0A9K3D152</accession>
<dbReference type="AlphaFoldDB" id="A0A9K3D152"/>
<sequence length="102" mass="11573">MKAFIDRLYCMYNFGEERPSAWSSKMQDQSRKAVIVAVCEQEDKRDMGFAMEAMRMPLEALGYQVVGELPVLKTFGKGRVVDNPEVMEEACRLGVLLAKETC</sequence>
<comment type="caution">
    <text evidence="1">The sequence shown here is derived from an EMBL/GenBank/DDBJ whole genome shotgun (WGS) entry which is preliminary data.</text>
</comment>
<dbReference type="SUPFAM" id="SSF52218">
    <property type="entry name" value="Flavoproteins"/>
    <property type="match status" value="1"/>
</dbReference>
<dbReference type="InterPro" id="IPR029039">
    <property type="entry name" value="Flavoprotein-like_sf"/>
</dbReference>
<dbReference type="Gene3D" id="3.40.50.360">
    <property type="match status" value="1"/>
</dbReference>
<gene>
    <name evidence="1" type="ORF">KIPB_007019</name>
</gene>
<reference evidence="1 2" key="1">
    <citation type="journal article" date="2018" name="PLoS ONE">
        <title>The draft genome of Kipferlia bialata reveals reductive genome evolution in fornicate parasites.</title>
        <authorList>
            <person name="Tanifuji G."/>
            <person name="Takabayashi S."/>
            <person name="Kume K."/>
            <person name="Takagi M."/>
            <person name="Nakayama T."/>
            <person name="Kamikawa R."/>
            <person name="Inagaki Y."/>
            <person name="Hashimoto T."/>
        </authorList>
    </citation>
    <scope>NUCLEOTIDE SEQUENCE [LARGE SCALE GENOMIC DNA]</scope>
    <source>
        <strain evidence="1">NY0173</strain>
    </source>
</reference>
<dbReference type="Proteomes" id="UP000265618">
    <property type="component" value="Unassembled WGS sequence"/>
</dbReference>